<organism evidence="6 7">
    <name type="scientific">Salix udensis</name>
    <dbReference type="NCBI Taxonomy" id="889485"/>
    <lineage>
        <taxon>Eukaryota</taxon>
        <taxon>Viridiplantae</taxon>
        <taxon>Streptophyta</taxon>
        <taxon>Embryophyta</taxon>
        <taxon>Tracheophyta</taxon>
        <taxon>Spermatophyta</taxon>
        <taxon>Magnoliopsida</taxon>
        <taxon>eudicotyledons</taxon>
        <taxon>Gunneridae</taxon>
        <taxon>Pentapetalae</taxon>
        <taxon>rosids</taxon>
        <taxon>fabids</taxon>
        <taxon>Malpighiales</taxon>
        <taxon>Salicaceae</taxon>
        <taxon>Saliceae</taxon>
        <taxon>Salix</taxon>
    </lineage>
</organism>
<keyword evidence="4" id="KW-0472">Membrane</keyword>
<dbReference type="Gene3D" id="3.40.190.10">
    <property type="entry name" value="Periplasmic binding protein-like II"/>
    <property type="match status" value="1"/>
</dbReference>
<dbReference type="PANTHER" id="PTHR34836:SF9">
    <property type="entry name" value="RECEPTOR LIGAND BINDING REGION DOMAIN-CONTAINING PROTEIN"/>
    <property type="match status" value="1"/>
</dbReference>
<sequence>MQGVVGVKSYLSETGQRFQDFSSRFRKRFRRENSEEENNEPGIYAVQAYDAIWTIARSFKGSKRRNQELLESILQTDFDQGLSGKVQFNNHKVAPTQIFQIINVVGKSYRELGFWSSELGFSETIGKNATHSSLMNDLEQVLWPGGPKYTPRGWTEAKRLKPLLVGVPAKSGYREFVKVEYNQSRNSTSFDGLAIQLFKDTVRSLPFYLPYEFVPFNDISYDNLVDQIGKVRSTCPFIKNFAPLTS</sequence>
<gene>
    <name evidence="6" type="ORF">OIU84_002726</name>
</gene>
<proteinExistence type="predicted"/>
<reference evidence="6 7" key="1">
    <citation type="journal article" date="2023" name="Int. J. Mol. Sci.">
        <title>De Novo Assembly and Annotation of 11 Diverse Shrub Willow (Salix) Genomes Reveals Novel Gene Organization in Sex-Linked Regions.</title>
        <authorList>
            <person name="Hyden B."/>
            <person name="Feng K."/>
            <person name="Yates T.B."/>
            <person name="Jawdy S."/>
            <person name="Cereghino C."/>
            <person name="Smart L.B."/>
            <person name="Muchero W."/>
        </authorList>
    </citation>
    <scope>NUCLEOTIDE SEQUENCE [LARGE SCALE GENOMIC DNA]</scope>
    <source>
        <tissue evidence="6">Shoot tip</tissue>
    </source>
</reference>
<keyword evidence="2" id="KW-0812">Transmembrane</keyword>
<keyword evidence="7" id="KW-1185">Reference proteome</keyword>
<dbReference type="GO" id="GO:0016020">
    <property type="term" value="C:membrane"/>
    <property type="evidence" value="ECO:0007669"/>
    <property type="project" value="UniProtKB-SubCell"/>
</dbReference>
<comment type="caution">
    <text evidence="6">The sequence shown here is derived from an EMBL/GenBank/DDBJ whole genome shotgun (WGS) entry which is preliminary data.</text>
</comment>
<dbReference type="Proteomes" id="UP001162972">
    <property type="component" value="Chromosome 11"/>
</dbReference>
<dbReference type="InterPro" id="IPR015683">
    <property type="entry name" value="Ionotropic_Glu_rcpt"/>
</dbReference>
<evidence type="ECO:0000256" key="3">
    <source>
        <dbReference type="ARBA" id="ARBA00022989"/>
    </source>
</evidence>
<evidence type="ECO:0000313" key="7">
    <source>
        <dbReference type="Proteomes" id="UP001162972"/>
    </source>
</evidence>
<dbReference type="InterPro" id="IPR001828">
    <property type="entry name" value="ANF_lig-bd_rcpt"/>
</dbReference>
<feature type="domain" description="Receptor ligand binding region" evidence="5">
    <location>
        <begin position="1"/>
        <end position="106"/>
    </location>
</feature>
<name>A0AAD6P523_9ROSI</name>
<dbReference type="AlphaFoldDB" id="A0AAD6P523"/>
<comment type="subcellular location">
    <subcellularLocation>
        <location evidence="1">Membrane</location>
    </subcellularLocation>
</comment>
<dbReference type="InterPro" id="IPR028082">
    <property type="entry name" value="Peripla_BP_I"/>
</dbReference>
<dbReference type="PANTHER" id="PTHR34836">
    <property type="entry name" value="OS06G0188250 PROTEIN"/>
    <property type="match status" value="1"/>
</dbReference>
<keyword evidence="3" id="KW-1133">Transmembrane helix</keyword>
<dbReference type="EMBL" id="JAPFFJ010000011">
    <property type="protein sequence ID" value="KAJ6416894.1"/>
    <property type="molecule type" value="Genomic_DNA"/>
</dbReference>
<evidence type="ECO:0000259" key="5">
    <source>
        <dbReference type="Pfam" id="PF01094"/>
    </source>
</evidence>
<dbReference type="SUPFAM" id="SSF53822">
    <property type="entry name" value="Periplasmic binding protein-like I"/>
    <property type="match status" value="1"/>
</dbReference>
<evidence type="ECO:0000313" key="6">
    <source>
        <dbReference type="EMBL" id="KAJ6416894.1"/>
    </source>
</evidence>
<evidence type="ECO:0000256" key="2">
    <source>
        <dbReference type="ARBA" id="ARBA00022692"/>
    </source>
</evidence>
<protein>
    <recommendedName>
        <fullName evidence="5">Receptor ligand binding region domain-containing protein</fullName>
    </recommendedName>
</protein>
<evidence type="ECO:0000256" key="4">
    <source>
        <dbReference type="ARBA" id="ARBA00023136"/>
    </source>
</evidence>
<evidence type="ECO:0000256" key="1">
    <source>
        <dbReference type="ARBA" id="ARBA00004370"/>
    </source>
</evidence>
<dbReference type="Pfam" id="PF01094">
    <property type="entry name" value="ANF_receptor"/>
    <property type="match status" value="1"/>
</dbReference>
<dbReference type="Gene3D" id="3.40.50.2300">
    <property type="match status" value="2"/>
</dbReference>
<accession>A0AAD6P523</accession>